<organism evidence="2 3">
    <name type="scientific">Sporothrix epigloea</name>
    <dbReference type="NCBI Taxonomy" id="1892477"/>
    <lineage>
        <taxon>Eukaryota</taxon>
        <taxon>Fungi</taxon>
        <taxon>Dikarya</taxon>
        <taxon>Ascomycota</taxon>
        <taxon>Pezizomycotina</taxon>
        <taxon>Sordariomycetes</taxon>
        <taxon>Sordariomycetidae</taxon>
        <taxon>Ophiostomatales</taxon>
        <taxon>Ophiostomataceae</taxon>
        <taxon>Sporothrix</taxon>
    </lineage>
</organism>
<feature type="compositionally biased region" description="Basic and acidic residues" evidence="1">
    <location>
        <begin position="22"/>
        <end position="31"/>
    </location>
</feature>
<dbReference type="EMBL" id="CAWUON010000024">
    <property type="protein sequence ID" value="CAK7267085.1"/>
    <property type="molecule type" value="Genomic_DNA"/>
</dbReference>
<comment type="caution">
    <text evidence="2">The sequence shown here is derived from an EMBL/GenBank/DDBJ whole genome shotgun (WGS) entry which is preliminary data.</text>
</comment>
<reference evidence="2 3" key="1">
    <citation type="submission" date="2024-01" db="EMBL/GenBank/DDBJ databases">
        <authorList>
            <person name="Allen C."/>
            <person name="Tagirdzhanova G."/>
        </authorList>
    </citation>
    <scope>NUCLEOTIDE SEQUENCE [LARGE SCALE GENOMIC DNA]</scope>
    <source>
        <strain evidence="2 3">CBS 119000</strain>
    </source>
</reference>
<dbReference type="InterPro" id="IPR020100">
    <property type="entry name" value="Glc-repressible_Grg1"/>
</dbReference>
<dbReference type="PANTHER" id="PTHR38789:SF1">
    <property type="entry name" value="GLUCOSE-REPRESSIBLE GENE PROTEIN-RELATED"/>
    <property type="match status" value="1"/>
</dbReference>
<evidence type="ECO:0008006" key="4">
    <source>
        <dbReference type="Google" id="ProtNLM"/>
    </source>
</evidence>
<name>A0ABP0DJ02_9PEZI</name>
<proteinExistence type="predicted"/>
<gene>
    <name evidence="2" type="ORF">SEPCBS119000_002359</name>
</gene>
<feature type="region of interest" description="Disordered" evidence="1">
    <location>
        <begin position="19"/>
        <end position="71"/>
    </location>
</feature>
<keyword evidence="3" id="KW-1185">Reference proteome</keyword>
<dbReference type="PANTHER" id="PTHR38789">
    <property type="entry name" value="REPRESSIBLE PROTEIN GRG1, PUTATIVE (AFU_ORTHOLOGUE AFUA_5G14210)-RELATED"/>
    <property type="match status" value="1"/>
</dbReference>
<sequence>MDTIKQAGNYVSDKVNAMTSDASHEANKNVAKDSNVSVGNRLEGAGNAVKDKVDQKGYEASAESNKQAATH</sequence>
<accession>A0ABP0DJ02</accession>
<dbReference type="Pfam" id="PF11034">
    <property type="entry name" value="Grg1"/>
    <property type="match status" value="1"/>
</dbReference>
<dbReference type="Proteomes" id="UP001642502">
    <property type="component" value="Unassembled WGS sequence"/>
</dbReference>
<feature type="compositionally biased region" description="Polar residues" evidence="1">
    <location>
        <begin position="62"/>
        <end position="71"/>
    </location>
</feature>
<evidence type="ECO:0000313" key="3">
    <source>
        <dbReference type="Proteomes" id="UP001642502"/>
    </source>
</evidence>
<evidence type="ECO:0000256" key="1">
    <source>
        <dbReference type="SAM" id="MobiDB-lite"/>
    </source>
</evidence>
<evidence type="ECO:0000313" key="2">
    <source>
        <dbReference type="EMBL" id="CAK7267085.1"/>
    </source>
</evidence>
<protein>
    <recommendedName>
        <fullName evidence="4">Glucose-repressible protein</fullName>
    </recommendedName>
</protein>